<evidence type="ECO:0000259" key="6">
    <source>
        <dbReference type="Pfam" id="PF04085"/>
    </source>
</evidence>
<dbReference type="Gene3D" id="2.40.10.340">
    <property type="entry name" value="Rod shape-determining protein MreC, domain 1"/>
    <property type="match status" value="1"/>
</dbReference>
<feature type="domain" description="Rod shape-determining protein MreC beta-barrel core" evidence="6">
    <location>
        <begin position="96"/>
        <end position="250"/>
    </location>
</feature>
<evidence type="ECO:0000256" key="3">
    <source>
        <dbReference type="ARBA" id="ARBA00022960"/>
    </source>
</evidence>
<dbReference type="InterPro" id="IPR042177">
    <property type="entry name" value="Cell/Rod_1"/>
</dbReference>
<name>A0A3B1AB11_9ZZZZ</name>
<dbReference type="NCBIfam" id="TIGR00219">
    <property type="entry name" value="mreC"/>
    <property type="match status" value="1"/>
</dbReference>
<dbReference type="Pfam" id="PF04085">
    <property type="entry name" value="MreC"/>
    <property type="match status" value="1"/>
</dbReference>
<keyword evidence="3" id="KW-0133">Cell shape</keyword>
<organism evidence="7">
    <name type="scientific">hydrothermal vent metagenome</name>
    <dbReference type="NCBI Taxonomy" id="652676"/>
    <lineage>
        <taxon>unclassified sequences</taxon>
        <taxon>metagenomes</taxon>
        <taxon>ecological metagenomes</taxon>
    </lineage>
</organism>
<evidence type="ECO:0000256" key="2">
    <source>
        <dbReference type="ARBA" id="ARBA00013855"/>
    </source>
</evidence>
<evidence type="ECO:0000256" key="1">
    <source>
        <dbReference type="ARBA" id="ARBA00009369"/>
    </source>
</evidence>
<dbReference type="PANTHER" id="PTHR34138:SF1">
    <property type="entry name" value="CELL SHAPE-DETERMINING PROTEIN MREC"/>
    <property type="match status" value="1"/>
</dbReference>
<dbReference type="EMBL" id="UOFS01000048">
    <property type="protein sequence ID" value="VAX01242.1"/>
    <property type="molecule type" value="Genomic_DNA"/>
</dbReference>
<comment type="similarity">
    <text evidence="1">Belongs to the MreC family.</text>
</comment>
<dbReference type="GO" id="GO:0005886">
    <property type="term" value="C:plasma membrane"/>
    <property type="evidence" value="ECO:0007669"/>
    <property type="project" value="TreeGrafter"/>
</dbReference>
<proteinExistence type="inferred from homology"/>
<dbReference type="PANTHER" id="PTHR34138">
    <property type="entry name" value="CELL SHAPE-DETERMINING PROTEIN MREC"/>
    <property type="match status" value="1"/>
</dbReference>
<gene>
    <name evidence="7" type="ORF">MNBD_GAMMA22-3100</name>
</gene>
<dbReference type="InterPro" id="IPR007221">
    <property type="entry name" value="MreC"/>
</dbReference>
<dbReference type="Gene3D" id="2.40.10.350">
    <property type="entry name" value="Rod shape-determining protein MreC, domain 2"/>
    <property type="match status" value="1"/>
</dbReference>
<evidence type="ECO:0000256" key="4">
    <source>
        <dbReference type="ARBA" id="ARBA00032089"/>
    </source>
</evidence>
<accession>A0A3B1AB11</accession>
<dbReference type="InterPro" id="IPR055342">
    <property type="entry name" value="MreC_beta-barrel_core"/>
</dbReference>
<feature type="coiled-coil region" evidence="5">
    <location>
        <begin position="43"/>
        <end position="87"/>
    </location>
</feature>
<evidence type="ECO:0000313" key="7">
    <source>
        <dbReference type="EMBL" id="VAX01242.1"/>
    </source>
</evidence>
<dbReference type="InterPro" id="IPR042175">
    <property type="entry name" value="Cell/Rod_MreC_2"/>
</dbReference>
<dbReference type="AlphaFoldDB" id="A0A3B1AB11"/>
<sequence>MDHRYRAVDNVRAALTLIVYPLNYIVNLPSEISSWASDTFVTRDTLQEQNNTLRTQNNFLEMQIQKLASLQAENIRLRELLQSSKKVGEKKLVAEIISVALDPHKRLIRLDKGSLDEAEPGYKVKPGLPLIDAQGVMGQITYTDLLNSVAILITDPSHTLPVQINRNGLRTILVGTGLPSSPLEIPYLPNNADIKVGDLLVTSGLGGVYPTGYPAAKVREISIDPSLPFAKIIAEPTANLTQGRQVLLIWPRIKSVKPLTQNTKQDLP</sequence>
<dbReference type="PIRSF" id="PIRSF038471">
    <property type="entry name" value="MreC"/>
    <property type="match status" value="1"/>
</dbReference>
<evidence type="ECO:0000256" key="5">
    <source>
        <dbReference type="SAM" id="Coils"/>
    </source>
</evidence>
<keyword evidence="5" id="KW-0175">Coiled coil</keyword>
<reference evidence="7" key="1">
    <citation type="submission" date="2018-06" db="EMBL/GenBank/DDBJ databases">
        <authorList>
            <person name="Zhirakovskaya E."/>
        </authorList>
    </citation>
    <scope>NUCLEOTIDE SEQUENCE</scope>
</reference>
<protein>
    <recommendedName>
        <fullName evidence="2">Cell shape-determining protein MreC</fullName>
    </recommendedName>
    <alternativeName>
        <fullName evidence="4">Cell shape protein MreC</fullName>
    </alternativeName>
</protein>
<dbReference type="GO" id="GO:0008360">
    <property type="term" value="P:regulation of cell shape"/>
    <property type="evidence" value="ECO:0007669"/>
    <property type="project" value="UniProtKB-KW"/>
</dbReference>